<organism evidence="2">
    <name type="scientific">uncultured Blastococcus sp</name>
    <dbReference type="NCBI Taxonomy" id="217144"/>
    <lineage>
        <taxon>Bacteria</taxon>
        <taxon>Bacillati</taxon>
        <taxon>Actinomycetota</taxon>
        <taxon>Actinomycetes</taxon>
        <taxon>Geodermatophilales</taxon>
        <taxon>Geodermatophilaceae</taxon>
        <taxon>Blastococcus</taxon>
        <taxon>environmental samples</taxon>
    </lineage>
</organism>
<feature type="non-terminal residue" evidence="2">
    <location>
        <position position="1"/>
    </location>
</feature>
<proteinExistence type="predicted"/>
<evidence type="ECO:0000313" key="2">
    <source>
        <dbReference type="EMBL" id="CAA9262267.1"/>
    </source>
</evidence>
<feature type="compositionally biased region" description="Low complexity" evidence="1">
    <location>
        <begin position="78"/>
        <end position="98"/>
    </location>
</feature>
<accession>A0A6J4IXR6</accession>
<reference evidence="2" key="1">
    <citation type="submission" date="2020-02" db="EMBL/GenBank/DDBJ databases">
        <authorList>
            <person name="Meier V. D."/>
        </authorList>
    </citation>
    <scope>NUCLEOTIDE SEQUENCE</scope>
    <source>
        <strain evidence="2">AVDCRST_MAG57</strain>
    </source>
</reference>
<name>A0A6J4IXR6_9ACTN</name>
<dbReference type="AlphaFoldDB" id="A0A6J4IXR6"/>
<dbReference type="EMBL" id="CADCTI010000227">
    <property type="protein sequence ID" value="CAA9262267.1"/>
    <property type="molecule type" value="Genomic_DNA"/>
</dbReference>
<evidence type="ECO:0000256" key="1">
    <source>
        <dbReference type="SAM" id="MobiDB-lite"/>
    </source>
</evidence>
<sequence>ARQRPSPRAGGRTDAAVLAADRPGVRRAGCVAAGRLRHGVAGGRPQRLSGARRAGGARGPRGSGLPPPGVVRTRPSCVGPDAVGGPVVVGLPGVLGPRRPAERVRRRGRSRSRPAADAAGTGTRAVPGRDGGDRRRGRTCPAAPAGRL</sequence>
<gene>
    <name evidence="2" type="ORF">AVDCRST_MAG57-2708</name>
</gene>
<feature type="region of interest" description="Disordered" evidence="1">
    <location>
        <begin position="1"/>
        <end position="20"/>
    </location>
</feature>
<protein>
    <submittedName>
        <fullName evidence="2">Uncharacterized protein</fullName>
    </submittedName>
</protein>
<feature type="non-terminal residue" evidence="2">
    <location>
        <position position="148"/>
    </location>
</feature>
<feature type="region of interest" description="Disordered" evidence="1">
    <location>
        <begin position="39"/>
        <end position="148"/>
    </location>
</feature>